<dbReference type="CDD" id="cd16282">
    <property type="entry name" value="metallo-hydrolase-like_MBL-fold"/>
    <property type="match status" value="1"/>
</dbReference>
<dbReference type="SMART" id="SM00849">
    <property type="entry name" value="Lactamase_B"/>
    <property type="match status" value="1"/>
</dbReference>
<dbReference type="InterPro" id="IPR030829">
    <property type="entry name" value="SoxH-rel_PQQ_2"/>
</dbReference>
<evidence type="ECO:0000259" key="2">
    <source>
        <dbReference type="SMART" id="SM00849"/>
    </source>
</evidence>
<dbReference type="Pfam" id="PF00753">
    <property type="entry name" value="Lactamase_B"/>
    <property type="match status" value="1"/>
</dbReference>
<dbReference type="EMBL" id="MCRJ01000043">
    <property type="protein sequence ID" value="ODN70678.1"/>
    <property type="molecule type" value="Genomic_DNA"/>
</dbReference>
<dbReference type="PANTHER" id="PTHR42951">
    <property type="entry name" value="METALLO-BETA-LACTAMASE DOMAIN-CONTAINING"/>
    <property type="match status" value="1"/>
</dbReference>
<dbReference type="InterPro" id="IPR050855">
    <property type="entry name" value="NDM-1-like"/>
</dbReference>
<sequence>MPATPTACDASAPPHAPAHFYGALHKRSRRPHALRQVLRQALAAVLTLSMLAPAASRAAEDEIRPLAVSQIAPGVFVHQGVHGLMTAENGGAIANVGFVVGEDAVAVIDTGGSLREGRALLAAVRAATPLPVRYVINTHMHPDHVFGNAAFEGLGAEFVGHARLAAALEARGAHYLAANRDLMGDRLLAGVRIVLPSQPVDGSVAVDLGGRILRLDAWPVAHTDNDLTVFVPDAGVLFTGDLLFVEHLPSVDGSLRGWQKVIDSLLAMPVKALVPGHGPVPTAFPEGFEAERRYFDVLATDLRAAIDAGIPLSEAAKTAGRSEAANWVLFDEFNTRNATAAYAELEWE</sequence>
<dbReference type="SUPFAM" id="SSF56281">
    <property type="entry name" value="Metallo-hydrolase/oxidoreductase"/>
    <property type="match status" value="1"/>
</dbReference>
<organism evidence="3 4">
    <name type="scientific">Methylobrevis pamukkalensis</name>
    <dbReference type="NCBI Taxonomy" id="1439726"/>
    <lineage>
        <taxon>Bacteria</taxon>
        <taxon>Pseudomonadati</taxon>
        <taxon>Pseudomonadota</taxon>
        <taxon>Alphaproteobacteria</taxon>
        <taxon>Hyphomicrobiales</taxon>
        <taxon>Pleomorphomonadaceae</taxon>
        <taxon>Methylobrevis</taxon>
    </lineage>
</organism>
<dbReference type="Gene3D" id="3.60.15.10">
    <property type="entry name" value="Ribonuclease Z/Hydroxyacylglutathione hydrolase-like"/>
    <property type="match status" value="1"/>
</dbReference>
<dbReference type="PANTHER" id="PTHR42951:SF4">
    <property type="entry name" value="ACYL-COENZYME A THIOESTERASE MBLAC2"/>
    <property type="match status" value="1"/>
</dbReference>
<proteinExistence type="inferred from homology"/>
<evidence type="ECO:0000256" key="1">
    <source>
        <dbReference type="ARBA" id="ARBA00005250"/>
    </source>
</evidence>
<dbReference type="NCBIfam" id="TIGR04559">
    <property type="entry name" value="SoxH_rel_PQQ_2"/>
    <property type="match status" value="1"/>
</dbReference>
<feature type="domain" description="Metallo-beta-lactamase" evidence="2">
    <location>
        <begin position="93"/>
        <end position="277"/>
    </location>
</feature>
<keyword evidence="4" id="KW-1185">Reference proteome</keyword>
<keyword evidence="3" id="KW-0378">Hydrolase</keyword>
<dbReference type="GO" id="GO:0017001">
    <property type="term" value="P:antibiotic catabolic process"/>
    <property type="evidence" value="ECO:0007669"/>
    <property type="project" value="UniProtKB-ARBA"/>
</dbReference>
<comment type="similarity">
    <text evidence="1">Belongs to the metallo-beta-lactamase superfamily. Class-B beta-lactamase family.</text>
</comment>
<comment type="caution">
    <text evidence="3">The sequence shown here is derived from an EMBL/GenBank/DDBJ whole genome shotgun (WGS) entry which is preliminary data.</text>
</comment>
<gene>
    <name evidence="3" type="primary">cphA_2</name>
    <name evidence="3" type="ORF">A6302_02031</name>
</gene>
<evidence type="ECO:0000313" key="3">
    <source>
        <dbReference type="EMBL" id="ODN70678.1"/>
    </source>
</evidence>
<accession>A0A1E3H2Y1</accession>
<dbReference type="InterPro" id="IPR001279">
    <property type="entry name" value="Metallo-B-lactamas"/>
</dbReference>
<dbReference type="EC" id="3.5.2.6" evidence="3"/>
<dbReference type="InterPro" id="IPR036866">
    <property type="entry name" value="RibonucZ/Hydroxyglut_hydro"/>
</dbReference>
<dbReference type="GO" id="GO:0008800">
    <property type="term" value="F:beta-lactamase activity"/>
    <property type="evidence" value="ECO:0007669"/>
    <property type="project" value="UniProtKB-EC"/>
</dbReference>
<evidence type="ECO:0000313" key="4">
    <source>
        <dbReference type="Proteomes" id="UP000094622"/>
    </source>
</evidence>
<protein>
    <submittedName>
        <fullName evidence="3">Beta-lactamase</fullName>
        <ecNumber evidence="3">3.5.2.6</ecNumber>
    </submittedName>
</protein>
<dbReference type="PATRIC" id="fig|1439726.3.peg.2149"/>
<dbReference type="AlphaFoldDB" id="A0A1E3H2Y1"/>
<name>A0A1E3H2Y1_9HYPH</name>
<reference evidence="3 4" key="1">
    <citation type="submission" date="2016-07" db="EMBL/GenBank/DDBJ databases">
        <title>Draft Genome Sequence of Methylobrevis pamukkalensis PK2.</title>
        <authorList>
            <person name="Vasilenko O.V."/>
            <person name="Doronina N.V."/>
            <person name="Shmareva M.N."/>
            <person name="Tarlachkov S.V."/>
            <person name="Mustakhimov I."/>
            <person name="Trotsenko Y.A."/>
        </authorList>
    </citation>
    <scope>NUCLEOTIDE SEQUENCE [LARGE SCALE GENOMIC DNA]</scope>
    <source>
        <strain evidence="3 4">PK2</strain>
    </source>
</reference>
<dbReference type="Proteomes" id="UP000094622">
    <property type="component" value="Unassembled WGS sequence"/>
</dbReference>